<gene>
    <name evidence="1" type="ORF">GGD41_001036</name>
</gene>
<organism evidence="1 2">
    <name type="scientific">Paraburkholderia bryophila</name>
    <dbReference type="NCBI Taxonomy" id="420952"/>
    <lineage>
        <taxon>Bacteria</taxon>
        <taxon>Pseudomonadati</taxon>
        <taxon>Pseudomonadota</taxon>
        <taxon>Betaproteobacteria</taxon>
        <taxon>Burkholderiales</taxon>
        <taxon>Burkholderiaceae</taxon>
        <taxon>Paraburkholderia</taxon>
    </lineage>
</organism>
<sequence length="184" mass="20731">MPFAFIEGRITRSSPLAKLTIMVNNPPETTEEAAIKAAVASLQLRTLKPPRKLTEDNRAVDRRAAYDLSAVKTLTGLCSFAIVTDAAADDTMGISGRLTPGDVWDDEDIEHLIYALEPGDLHAVEWCNTSDQRVVLCDAYTICYNRTRRRRWEYGVKYYVKFGYDLRTIVDVPTLIVSLHDAKY</sequence>
<dbReference type="EMBL" id="JACCAU010000001">
    <property type="protein sequence ID" value="NYH13808.1"/>
    <property type="molecule type" value="Genomic_DNA"/>
</dbReference>
<proteinExistence type="predicted"/>
<evidence type="ECO:0000313" key="1">
    <source>
        <dbReference type="EMBL" id="NYH13808.1"/>
    </source>
</evidence>
<comment type="caution">
    <text evidence="1">The sequence shown here is derived from an EMBL/GenBank/DDBJ whole genome shotgun (WGS) entry which is preliminary data.</text>
</comment>
<dbReference type="AlphaFoldDB" id="A0A7Y9W595"/>
<name>A0A7Y9W595_9BURK</name>
<protein>
    <submittedName>
        <fullName evidence="1">Uncharacterized protein</fullName>
    </submittedName>
</protein>
<dbReference type="RefSeq" id="WP_179708456.1">
    <property type="nucleotide sequence ID" value="NZ_JACCAU010000001.1"/>
</dbReference>
<evidence type="ECO:0000313" key="2">
    <source>
        <dbReference type="Proteomes" id="UP000572540"/>
    </source>
</evidence>
<reference evidence="1 2" key="1">
    <citation type="submission" date="2020-07" db="EMBL/GenBank/DDBJ databases">
        <title>Exploring microbial biodiversity for novel pathways involved in the catabolism of aromatic compounds derived from lignin.</title>
        <authorList>
            <person name="Elkins J."/>
        </authorList>
    </citation>
    <scope>NUCLEOTIDE SEQUENCE [LARGE SCALE GENOMIC DNA]</scope>
    <source>
        <strain evidence="1 2">H2C3B</strain>
    </source>
</reference>
<accession>A0A7Y9W595</accession>
<dbReference type="Proteomes" id="UP000572540">
    <property type="component" value="Unassembled WGS sequence"/>
</dbReference>